<dbReference type="EMBL" id="MCFJ01000001">
    <property type="protein sequence ID" value="ORY71724.1"/>
    <property type="molecule type" value="Genomic_DNA"/>
</dbReference>
<dbReference type="InterPro" id="IPR002300">
    <property type="entry name" value="aa-tRNA-synth_Ia"/>
</dbReference>
<feature type="domain" description="Leucyl-tRNA synthetase editing" evidence="14">
    <location>
        <begin position="267"/>
        <end position="453"/>
    </location>
</feature>
<dbReference type="GO" id="GO:0004823">
    <property type="term" value="F:leucine-tRNA ligase activity"/>
    <property type="evidence" value="ECO:0007669"/>
    <property type="project" value="UniProtKB-EC"/>
</dbReference>
<dbReference type="Gene3D" id="3.10.20.590">
    <property type="match status" value="1"/>
</dbReference>
<dbReference type="GO" id="GO:0005739">
    <property type="term" value="C:mitochondrion"/>
    <property type="evidence" value="ECO:0007669"/>
    <property type="project" value="TreeGrafter"/>
</dbReference>
<dbReference type="NCBIfam" id="TIGR00396">
    <property type="entry name" value="leuS_bact"/>
    <property type="match status" value="1"/>
</dbReference>
<reference evidence="15 16" key="1">
    <citation type="submission" date="2016-07" db="EMBL/GenBank/DDBJ databases">
        <title>Pervasive Adenine N6-methylation of Active Genes in Fungi.</title>
        <authorList>
            <consortium name="DOE Joint Genome Institute"/>
            <person name="Mondo S.J."/>
            <person name="Dannebaum R.O."/>
            <person name="Kuo R.C."/>
            <person name="Labutti K."/>
            <person name="Haridas S."/>
            <person name="Kuo A."/>
            <person name="Salamov A."/>
            <person name="Ahrendt S.R."/>
            <person name="Lipzen A."/>
            <person name="Sullivan W."/>
            <person name="Andreopoulos W.B."/>
            <person name="Clum A."/>
            <person name="Lindquist E."/>
            <person name="Daum C."/>
            <person name="Ramamoorthy G.K."/>
            <person name="Gryganskyi A."/>
            <person name="Culley D."/>
            <person name="Magnuson J.K."/>
            <person name="James T.Y."/>
            <person name="O'Malley M.A."/>
            <person name="Stajich J.E."/>
            <person name="Spatafora J.W."/>
            <person name="Visel A."/>
            <person name="Grigoriev I.V."/>
        </authorList>
    </citation>
    <scope>NUCLEOTIDE SEQUENCE [LARGE SCALE GENOMIC DNA]</scope>
    <source>
        <strain evidence="15 16">CBS 129021</strain>
    </source>
</reference>
<dbReference type="GO" id="GO:0005524">
    <property type="term" value="F:ATP binding"/>
    <property type="evidence" value="ECO:0007669"/>
    <property type="project" value="UniProtKB-KW"/>
</dbReference>
<dbReference type="FunFam" id="3.40.50.620:FF:000338">
    <property type="entry name" value="Leucine--tRNA ligase, mitochondrial"/>
    <property type="match status" value="1"/>
</dbReference>
<accession>A0A1Y2EKA6</accession>
<dbReference type="InterPro" id="IPR001412">
    <property type="entry name" value="aa-tRNA-synth_I_CS"/>
</dbReference>
<evidence type="ECO:0000256" key="4">
    <source>
        <dbReference type="ARBA" id="ARBA00022741"/>
    </source>
</evidence>
<evidence type="ECO:0000259" key="11">
    <source>
        <dbReference type="Pfam" id="PF00133"/>
    </source>
</evidence>
<evidence type="ECO:0000256" key="2">
    <source>
        <dbReference type="ARBA" id="ARBA00013164"/>
    </source>
</evidence>
<dbReference type="GeneID" id="63771096"/>
<dbReference type="FunFam" id="3.40.50.620:FF:000003">
    <property type="entry name" value="Leucine--tRNA ligase"/>
    <property type="match status" value="1"/>
</dbReference>
<evidence type="ECO:0000259" key="12">
    <source>
        <dbReference type="Pfam" id="PF08264"/>
    </source>
</evidence>
<feature type="domain" description="Aminoacyl-tRNA synthetase class Ia" evidence="11">
    <location>
        <begin position="473"/>
        <end position="640"/>
    </location>
</feature>
<dbReference type="PROSITE" id="PS00178">
    <property type="entry name" value="AA_TRNA_LIGASE_I"/>
    <property type="match status" value="1"/>
</dbReference>
<gene>
    <name evidence="15" type="ORF">BCR38DRAFT_329435</name>
</gene>
<dbReference type="SUPFAM" id="SSF50677">
    <property type="entry name" value="ValRS/IleRS/LeuRS editing domain"/>
    <property type="match status" value="1"/>
</dbReference>
<evidence type="ECO:0000259" key="14">
    <source>
        <dbReference type="Pfam" id="PF13603"/>
    </source>
</evidence>
<dbReference type="Pfam" id="PF00133">
    <property type="entry name" value="tRNA-synt_1"/>
    <property type="match status" value="2"/>
</dbReference>
<evidence type="ECO:0000256" key="6">
    <source>
        <dbReference type="ARBA" id="ARBA00022917"/>
    </source>
</evidence>
<comment type="catalytic activity">
    <reaction evidence="9">
        <text>tRNA(Leu) + L-leucine + ATP = L-leucyl-tRNA(Leu) + AMP + diphosphate</text>
        <dbReference type="Rhea" id="RHEA:11688"/>
        <dbReference type="Rhea" id="RHEA-COMP:9613"/>
        <dbReference type="Rhea" id="RHEA-COMP:9622"/>
        <dbReference type="ChEBI" id="CHEBI:30616"/>
        <dbReference type="ChEBI" id="CHEBI:33019"/>
        <dbReference type="ChEBI" id="CHEBI:57427"/>
        <dbReference type="ChEBI" id="CHEBI:78442"/>
        <dbReference type="ChEBI" id="CHEBI:78494"/>
        <dbReference type="ChEBI" id="CHEBI:456215"/>
        <dbReference type="EC" id="6.1.1.4"/>
    </reaction>
</comment>
<evidence type="ECO:0000313" key="15">
    <source>
        <dbReference type="EMBL" id="ORY71724.1"/>
    </source>
</evidence>
<evidence type="ECO:0000256" key="1">
    <source>
        <dbReference type="ARBA" id="ARBA00005594"/>
    </source>
</evidence>
<evidence type="ECO:0000256" key="8">
    <source>
        <dbReference type="ARBA" id="ARBA00030520"/>
    </source>
</evidence>
<dbReference type="SUPFAM" id="SSF52374">
    <property type="entry name" value="Nucleotidylyl transferase"/>
    <property type="match status" value="1"/>
</dbReference>
<dbReference type="InterPro" id="IPR009008">
    <property type="entry name" value="Val/Leu/Ile-tRNA-synth_edit"/>
</dbReference>
<dbReference type="Gene3D" id="1.10.730.10">
    <property type="entry name" value="Isoleucyl-tRNA Synthetase, Domain 1"/>
    <property type="match status" value="1"/>
</dbReference>
<dbReference type="PANTHER" id="PTHR43740">
    <property type="entry name" value="LEUCYL-TRNA SYNTHETASE"/>
    <property type="match status" value="1"/>
</dbReference>
<dbReference type="PRINTS" id="PR00985">
    <property type="entry name" value="TRNASYNTHLEU"/>
</dbReference>
<dbReference type="AlphaFoldDB" id="A0A1Y2EKA6"/>
<dbReference type="CDD" id="cd00812">
    <property type="entry name" value="LeuRS_core"/>
    <property type="match status" value="1"/>
</dbReference>
<evidence type="ECO:0000256" key="9">
    <source>
        <dbReference type="ARBA" id="ARBA00047469"/>
    </source>
</evidence>
<comment type="similarity">
    <text evidence="1 10">Belongs to the class-I aminoacyl-tRNA synthetase family.</text>
</comment>
<dbReference type="InterPro" id="IPR025709">
    <property type="entry name" value="Leu_tRNA-synth_edit"/>
</dbReference>
<dbReference type="Pfam" id="PF13603">
    <property type="entry name" value="tRNA-synt_1_2"/>
    <property type="match status" value="1"/>
</dbReference>
<dbReference type="FunCoup" id="A0A1Y2EKA6">
    <property type="interactions" value="507"/>
</dbReference>
<dbReference type="InterPro" id="IPR009080">
    <property type="entry name" value="tRNAsynth_Ia_anticodon-bd"/>
</dbReference>
<dbReference type="OrthoDB" id="15954at2759"/>
<dbReference type="Gene3D" id="3.40.50.620">
    <property type="entry name" value="HUPs"/>
    <property type="match status" value="2"/>
</dbReference>
<evidence type="ECO:0000256" key="7">
    <source>
        <dbReference type="ARBA" id="ARBA00023146"/>
    </source>
</evidence>
<dbReference type="GO" id="GO:0032543">
    <property type="term" value="P:mitochondrial translation"/>
    <property type="evidence" value="ECO:0007669"/>
    <property type="project" value="TreeGrafter"/>
</dbReference>
<feature type="domain" description="Methionyl/Valyl/Leucyl/Isoleucyl-tRNA synthetase anticodon-binding" evidence="12">
    <location>
        <begin position="781"/>
        <end position="901"/>
    </location>
</feature>
<keyword evidence="7 10" id="KW-0030">Aminoacyl-tRNA synthetase</keyword>
<dbReference type="PANTHER" id="PTHR43740:SF2">
    <property type="entry name" value="LEUCINE--TRNA LIGASE, MITOCHONDRIAL"/>
    <property type="match status" value="1"/>
</dbReference>
<keyword evidence="16" id="KW-1185">Reference proteome</keyword>
<dbReference type="EC" id="6.1.1.4" evidence="2"/>
<protein>
    <recommendedName>
        <fullName evidence="2">leucine--tRNA ligase</fullName>
        <ecNumber evidence="2">6.1.1.4</ecNumber>
    </recommendedName>
    <alternativeName>
        <fullName evidence="8">Leucyl-tRNA synthetase</fullName>
    </alternativeName>
</protein>
<evidence type="ECO:0000256" key="5">
    <source>
        <dbReference type="ARBA" id="ARBA00022840"/>
    </source>
</evidence>
<dbReference type="Pfam" id="PF09334">
    <property type="entry name" value="tRNA-synt_1g"/>
    <property type="match status" value="1"/>
</dbReference>
<dbReference type="GO" id="GO:0006429">
    <property type="term" value="P:leucyl-tRNA aminoacylation"/>
    <property type="evidence" value="ECO:0007669"/>
    <property type="project" value="InterPro"/>
</dbReference>
<keyword evidence="5 10" id="KW-0067">ATP-binding</keyword>
<dbReference type="InterPro" id="IPR014729">
    <property type="entry name" value="Rossmann-like_a/b/a_fold"/>
</dbReference>
<evidence type="ECO:0000313" key="16">
    <source>
        <dbReference type="Proteomes" id="UP000193689"/>
    </source>
</evidence>
<keyword evidence="4 10" id="KW-0547">Nucleotide-binding</keyword>
<evidence type="ECO:0000256" key="10">
    <source>
        <dbReference type="RuleBase" id="RU363035"/>
    </source>
</evidence>
<evidence type="ECO:0000259" key="13">
    <source>
        <dbReference type="Pfam" id="PF09334"/>
    </source>
</evidence>
<dbReference type="STRING" id="1141098.A0A1Y2EKA6"/>
<keyword evidence="6 10" id="KW-0648">Protein biosynthesis</keyword>
<dbReference type="Proteomes" id="UP000193689">
    <property type="component" value="Unassembled WGS sequence"/>
</dbReference>
<dbReference type="InParanoid" id="A0A1Y2EKA6"/>
<feature type="domain" description="Aminoacyl-tRNA synthetase class Ia" evidence="11">
    <location>
        <begin position="678"/>
        <end position="720"/>
    </location>
</feature>
<comment type="caution">
    <text evidence="15">The sequence shown here is derived from an EMBL/GenBank/DDBJ whole genome shotgun (WGS) entry which is preliminary data.</text>
</comment>
<proteinExistence type="inferred from homology"/>
<sequence length="959" mass="106924">MLAYTIKGLGGLRSRTRPLYIASIATRRPSRSRCYATQLNLPGIDAKWQRIWKRQALYASMKGEDSGITPKPAKDNFYVLPMFPYPSGNLHLGHLRVYTVADVLARFHRLQGRDVLFPMGWDAFGLPAENAAIERGIDPATWTKQNITRMKQQLDVMNGSFDWSRELATCDPKFYKHTQKIFLLLLKNGLVSQKEAQVNWDPVDKTVLANEQVDAEGRSWRSGAKIELRNLKQWFFHITKLQDALLRELKTLGENSAWPEKVLTMQKNWLGRSQSAYYKFQITSPSGYEATVPIFTTRPETIFAAQFIALSPHSSVVAELAKGDAGLRSFAERAKDLPHTSTEGYEITNVTAVSPLRSVLGAFAVSSAPLRVYVAPYVRGDYETGAIMGVPAHDARDFAFWKQHCPNEPIKYAVSPTEDGSIESLNGQPFLDSGYMTSLVGKYQGLPSEQTAKLAADLIKNKTGMAEAIVKWKLRDWLISRQRYWGTPIPIIHCASCGPVPVPENQLPVTLPKVDHHWADGKSGNPLESATEWINTKCPKCHGPAKRDTDTMDTFVDSSWYYMRFADPENPRQPISRAALESRLPVDLYIGGVEHAILHLLYARFIFKVVTDLLYPKESESVFRASREPFKRLITQGMVHGKTYSDPLTGRFLKPDEVDLSNPSDPKVVATGHSAAISYEKMSKSKHNGVDPTAFIAKYGADATRAHMLFQAPVSDVVNWDEDKIAGITRWLNRLHAFVQTISSMSEGPQRRECRPGEAYFSQPPQGSSIAATQWAADVVVWRTAQETITAVTNAYDKVNSLNTTVSLLMSFTNRVLENPEASNGIKAGAVSILLRMMAPIAPAFTEECWQMLHPTSNSIFDLEDGKAVWPIPDGTMQYLKEAGIKCAVQVNGKLRCVVDIAGRPQGLVEHTTAFKDWLTEQILGSEDARAKLTGDGKDIRNARRVIAVKGGKTVNYVL</sequence>
<evidence type="ECO:0000256" key="3">
    <source>
        <dbReference type="ARBA" id="ARBA00022598"/>
    </source>
</evidence>
<organism evidence="15 16">
    <name type="scientific">Pseudomassariella vexata</name>
    <dbReference type="NCBI Taxonomy" id="1141098"/>
    <lineage>
        <taxon>Eukaryota</taxon>
        <taxon>Fungi</taxon>
        <taxon>Dikarya</taxon>
        <taxon>Ascomycota</taxon>
        <taxon>Pezizomycotina</taxon>
        <taxon>Sordariomycetes</taxon>
        <taxon>Xylariomycetidae</taxon>
        <taxon>Amphisphaeriales</taxon>
        <taxon>Pseudomassariaceae</taxon>
        <taxon>Pseudomassariella</taxon>
    </lineage>
</organism>
<dbReference type="InterPro" id="IPR015413">
    <property type="entry name" value="Methionyl/Leucyl_tRNA_Synth"/>
</dbReference>
<dbReference type="RefSeq" id="XP_040721316.1">
    <property type="nucleotide sequence ID" value="XM_040854884.1"/>
</dbReference>
<name>A0A1Y2EKA6_9PEZI</name>
<dbReference type="SUPFAM" id="SSF47323">
    <property type="entry name" value="Anticodon-binding domain of a subclass of class I aminoacyl-tRNA synthetases"/>
    <property type="match status" value="1"/>
</dbReference>
<dbReference type="InterPro" id="IPR013155">
    <property type="entry name" value="M/V/L/I-tRNA-synth_anticd-bd"/>
</dbReference>
<dbReference type="Pfam" id="PF08264">
    <property type="entry name" value="Anticodon_1"/>
    <property type="match status" value="1"/>
</dbReference>
<feature type="domain" description="Methionyl/Leucyl tRNA synthetase" evidence="13">
    <location>
        <begin position="82"/>
        <end position="216"/>
    </location>
</feature>
<dbReference type="InterPro" id="IPR002302">
    <property type="entry name" value="Leu-tRNA-ligase"/>
</dbReference>
<keyword evidence="3 10" id="KW-0436">Ligase</keyword>
<dbReference type="GO" id="GO:0002161">
    <property type="term" value="F:aminoacyl-tRNA deacylase activity"/>
    <property type="evidence" value="ECO:0007669"/>
    <property type="project" value="InterPro"/>
</dbReference>